<dbReference type="GeneID" id="116280223"/>
<feature type="compositionally biased region" description="Low complexity" evidence="1">
    <location>
        <begin position="210"/>
        <end position="232"/>
    </location>
</feature>
<feature type="region of interest" description="Disordered" evidence="1">
    <location>
        <begin position="1"/>
        <end position="23"/>
    </location>
</feature>
<accession>A0ABM5D754</accession>
<proteinExistence type="predicted"/>
<evidence type="ECO:0000313" key="2">
    <source>
        <dbReference type="Proteomes" id="UP001652581"/>
    </source>
</evidence>
<organism evidence="2 3">
    <name type="scientific">Vicugna pacos</name>
    <name type="common">Alpaca</name>
    <name type="synonym">Lama pacos</name>
    <dbReference type="NCBI Taxonomy" id="30538"/>
    <lineage>
        <taxon>Eukaryota</taxon>
        <taxon>Metazoa</taxon>
        <taxon>Chordata</taxon>
        <taxon>Craniata</taxon>
        <taxon>Vertebrata</taxon>
        <taxon>Euteleostomi</taxon>
        <taxon>Mammalia</taxon>
        <taxon>Eutheria</taxon>
        <taxon>Laurasiatheria</taxon>
        <taxon>Artiodactyla</taxon>
        <taxon>Tylopoda</taxon>
        <taxon>Camelidae</taxon>
        <taxon>Vicugna</taxon>
    </lineage>
</organism>
<protein>
    <submittedName>
        <fullName evidence="3">Uncharacterized protein</fullName>
    </submittedName>
</protein>
<evidence type="ECO:0000313" key="3">
    <source>
        <dbReference type="RefSeq" id="XP_072816745.1"/>
    </source>
</evidence>
<feature type="region of interest" description="Disordered" evidence="1">
    <location>
        <begin position="87"/>
        <end position="235"/>
    </location>
</feature>
<feature type="compositionally biased region" description="Polar residues" evidence="1">
    <location>
        <begin position="14"/>
        <end position="23"/>
    </location>
</feature>
<evidence type="ECO:0000256" key="1">
    <source>
        <dbReference type="SAM" id="MobiDB-lite"/>
    </source>
</evidence>
<gene>
    <name evidence="3" type="primary">LOC116280223</name>
</gene>
<dbReference type="RefSeq" id="XP_072816745.1">
    <property type="nucleotide sequence ID" value="XM_072960644.1"/>
</dbReference>
<feature type="compositionally biased region" description="Polar residues" evidence="1">
    <location>
        <begin position="171"/>
        <end position="184"/>
    </location>
</feature>
<reference evidence="3" key="1">
    <citation type="submission" date="2025-08" db="UniProtKB">
        <authorList>
            <consortium name="RefSeq"/>
        </authorList>
    </citation>
    <scope>IDENTIFICATION</scope>
</reference>
<dbReference type="Proteomes" id="UP001652581">
    <property type="component" value="Chromosome 4"/>
</dbReference>
<sequence length="312" mass="33586">MTLFGNSLREAESETSPPSKTAAAQTNFIDSEVPVTSDSLQHFPRLRGKVDDLIIRPSLIAPVSQRSLVEFLGASLTLCGYRKRGLTAGPREEAGSGTAGGKAGKGPDPHSPVSAPRCRGAGGPDAGNFTSRRAGTPDVGCWSEKRGAKRGPAELSPGESFHRRLSAVPTLRSQTAAYTGASHSPTRRRPRRCRRHRRRRRRGHRDRNRSPAPAALATPPGPAPASATAPEPTSRRGHFLRRALLLVKFYPMSPRSPSANRSAPVERSLGVVGMADASSAIFHEGGTSHCCSTAISSWDTVEMYYMLELRIY</sequence>
<name>A0ABM5D754_VICPA</name>
<keyword evidence="2" id="KW-1185">Reference proteome</keyword>
<feature type="compositionally biased region" description="Basic residues" evidence="1">
    <location>
        <begin position="185"/>
        <end position="207"/>
    </location>
</feature>